<name>A0A9D4KIB6_DREPO</name>
<protein>
    <submittedName>
        <fullName evidence="1">Uncharacterized protein</fullName>
    </submittedName>
</protein>
<dbReference type="AlphaFoldDB" id="A0A9D4KIB6"/>
<evidence type="ECO:0000313" key="1">
    <source>
        <dbReference type="EMBL" id="KAH3840201.1"/>
    </source>
</evidence>
<reference evidence="1" key="1">
    <citation type="journal article" date="2019" name="bioRxiv">
        <title>The Genome of the Zebra Mussel, Dreissena polymorpha: A Resource for Invasive Species Research.</title>
        <authorList>
            <person name="McCartney M.A."/>
            <person name="Auch B."/>
            <person name="Kono T."/>
            <person name="Mallez S."/>
            <person name="Zhang Y."/>
            <person name="Obille A."/>
            <person name="Becker A."/>
            <person name="Abrahante J.E."/>
            <person name="Garbe J."/>
            <person name="Badalamenti J.P."/>
            <person name="Herman A."/>
            <person name="Mangelson H."/>
            <person name="Liachko I."/>
            <person name="Sullivan S."/>
            <person name="Sone E.D."/>
            <person name="Koren S."/>
            <person name="Silverstein K.A.T."/>
            <person name="Beckman K.B."/>
            <person name="Gohl D.M."/>
        </authorList>
    </citation>
    <scope>NUCLEOTIDE SEQUENCE</scope>
    <source>
        <strain evidence="1">Duluth1</strain>
        <tissue evidence="1">Whole animal</tissue>
    </source>
</reference>
<gene>
    <name evidence="1" type="ORF">DPMN_113646</name>
</gene>
<proteinExistence type="predicted"/>
<reference evidence="1" key="2">
    <citation type="submission" date="2020-11" db="EMBL/GenBank/DDBJ databases">
        <authorList>
            <person name="McCartney M.A."/>
            <person name="Auch B."/>
            <person name="Kono T."/>
            <person name="Mallez S."/>
            <person name="Becker A."/>
            <person name="Gohl D.M."/>
            <person name="Silverstein K.A.T."/>
            <person name="Koren S."/>
            <person name="Bechman K.B."/>
            <person name="Herman A."/>
            <person name="Abrahante J.E."/>
            <person name="Garbe J."/>
        </authorList>
    </citation>
    <scope>NUCLEOTIDE SEQUENCE</scope>
    <source>
        <strain evidence="1">Duluth1</strain>
        <tissue evidence="1">Whole animal</tissue>
    </source>
</reference>
<sequence length="85" mass="9327">MACKVLKNIDGPETRLAQAIHGGWEEHFGMLLPTKCLKPLPQSLLILCKCTGKCDTRRFSCRAAGVLCITFCYGKVDNLPCGKLT</sequence>
<dbReference type="EMBL" id="JAIWYP010000004">
    <property type="protein sequence ID" value="KAH3840201.1"/>
    <property type="molecule type" value="Genomic_DNA"/>
</dbReference>
<comment type="caution">
    <text evidence="1">The sequence shown here is derived from an EMBL/GenBank/DDBJ whole genome shotgun (WGS) entry which is preliminary data.</text>
</comment>
<keyword evidence="2" id="KW-1185">Reference proteome</keyword>
<organism evidence="1 2">
    <name type="scientific">Dreissena polymorpha</name>
    <name type="common">Zebra mussel</name>
    <name type="synonym">Mytilus polymorpha</name>
    <dbReference type="NCBI Taxonomy" id="45954"/>
    <lineage>
        <taxon>Eukaryota</taxon>
        <taxon>Metazoa</taxon>
        <taxon>Spiralia</taxon>
        <taxon>Lophotrochozoa</taxon>
        <taxon>Mollusca</taxon>
        <taxon>Bivalvia</taxon>
        <taxon>Autobranchia</taxon>
        <taxon>Heteroconchia</taxon>
        <taxon>Euheterodonta</taxon>
        <taxon>Imparidentia</taxon>
        <taxon>Neoheterodontei</taxon>
        <taxon>Myida</taxon>
        <taxon>Dreissenoidea</taxon>
        <taxon>Dreissenidae</taxon>
        <taxon>Dreissena</taxon>
    </lineage>
</organism>
<accession>A0A9D4KIB6</accession>
<dbReference type="Proteomes" id="UP000828390">
    <property type="component" value="Unassembled WGS sequence"/>
</dbReference>
<evidence type="ECO:0000313" key="2">
    <source>
        <dbReference type="Proteomes" id="UP000828390"/>
    </source>
</evidence>